<dbReference type="GeneID" id="34619420"/>
<reference evidence="2" key="1">
    <citation type="submission" date="2025-08" db="UniProtKB">
        <authorList>
            <consortium name="RefSeq"/>
        </authorList>
    </citation>
    <scope>IDENTIFICATION</scope>
</reference>
<organism evidence="1 2">
    <name type="scientific">Cyclospora cayetanensis</name>
    <dbReference type="NCBI Taxonomy" id="88456"/>
    <lineage>
        <taxon>Eukaryota</taxon>
        <taxon>Sar</taxon>
        <taxon>Alveolata</taxon>
        <taxon>Apicomplexa</taxon>
        <taxon>Conoidasida</taxon>
        <taxon>Coccidia</taxon>
        <taxon>Eucoccidiorida</taxon>
        <taxon>Eimeriorina</taxon>
        <taxon>Eimeriidae</taxon>
        <taxon>Cyclospora</taxon>
    </lineage>
</organism>
<keyword evidence="1" id="KW-1185">Reference proteome</keyword>
<proteinExistence type="predicted"/>
<dbReference type="AlphaFoldDB" id="A0A6P6RZQ2"/>
<evidence type="ECO:0000313" key="1">
    <source>
        <dbReference type="Proteomes" id="UP000515125"/>
    </source>
</evidence>
<dbReference type="Proteomes" id="UP000515125">
    <property type="component" value="Unplaced"/>
</dbReference>
<dbReference type="RefSeq" id="XP_026192585.1">
    <property type="nucleotide sequence ID" value="XM_026336800.1"/>
</dbReference>
<sequence>MANMHFGRTVPVNFRRFPSLVCRSLLGKTIKVPQDLEGQLNLLVVGFRTSHYKAMDSWTPFVQNLKKELLAKHNADVARVHAYRLVIRYRGEIFLRWWTDERLRLAVGTTHLEVDHAKSATTEANQERQHASGLAASCTVSTTEQRSCEGNAASTANSNLEDVRLSRLHTICSRTLTCFTDKRAFIDSLQLPDAQRVYIFLVDQEGGVEWCEHEGYSPAKEKAIRELLQLPVLNVPSPQLAINDVGFLPECSERQLKA</sequence>
<gene>
    <name evidence="2" type="primary">LOC34619420</name>
</gene>
<accession>A0A6P6RZQ2</accession>
<protein>
    <submittedName>
        <fullName evidence="2">Uncharacterized protein LOC34619420</fullName>
    </submittedName>
</protein>
<evidence type="ECO:0000313" key="2">
    <source>
        <dbReference type="RefSeq" id="XP_026192585.1"/>
    </source>
</evidence>
<dbReference type="OrthoDB" id="332014at2759"/>
<name>A0A6P6RZQ2_9EIME</name>